<dbReference type="STRING" id="1453999.AW06_002841"/>
<keyword evidence="2" id="KW-1185">Reference proteome</keyword>
<evidence type="ECO:0000313" key="1">
    <source>
        <dbReference type="EMBL" id="KFB76044.1"/>
    </source>
</evidence>
<reference evidence="1" key="1">
    <citation type="submission" date="2014-02" db="EMBL/GenBank/DDBJ databases">
        <title>Expanding our view of genomic diversity in Candidatus Accumulibacter clades.</title>
        <authorList>
            <person name="Skennerton C.T."/>
            <person name="Barr J.J."/>
            <person name="Slater F.R."/>
            <person name="Bond P.L."/>
            <person name="Tyson G.W."/>
        </authorList>
    </citation>
    <scope>NUCLEOTIDE SEQUENCE [LARGE SCALE GENOMIC DNA]</scope>
</reference>
<dbReference type="AlphaFoldDB" id="A0A080MFL2"/>
<comment type="caution">
    <text evidence="1">The sequence shown here is derived from an EMBL/GenBank/DDBJ whole genome shotgun (WGS) entry which is preliminary data.</text>
</comment>
<dbReference type="EMBL" id="JDST02000064">
    <property type="protein sequence ID" value="KFB76044.1"/>
    <property type="molecule type" value="Genomic_DNA"/>
</dbReference>
<protein>
    <submittedName>
        <fullName evidence="1">Uncharacterized protein</fullName>
    </submittedName>
</protein>
<dbReference type="Proteomes" id="UP000021315">
    <property type="component" value="Unassembled WGS sequence"/>
</dbReference>
<accession>A0A080MFL2</accession>
<gene>
    <name evidence="1" type="ORF">AW06_002841</name>
</gene>
<sequence length="157" mass="17520">MAVVQQCVRAGLVLASVHVQPGHSLAESRVLLHCRPFLSEYIRQPLRQPFRGMSRTRDDPVNRQRFIRLPLSKPLVERAAGPSSAHSFPKHSSLPCLFRGVYLVEPYPAWSPAPCIRPGHACAPLIALIDDHKVIGWRISHPIEAVVRLDSGVRLNC</sequence>
<evidence type="ECO:0000313" key="2">
    <source>
        <dbReference type="Proteomes" id="UP000021315"/>
    </source>
</evidence>
<organism evidence="1 2">
    <name type="scientific">Candidatus Accumulibacter cognatus</name>
    <dbReference type="NCBI Taxonomy" id="2954383"/>
    <lineage>
        <taxon>Bacteria</taxon>
        <taxon>Pseudomonadati</taxon>
        <taxon>Pseudomonadota</taxon>
        <taxon>Betaproteobacteria</taxon>
        <taxon>Candidatus Accumulibacter</taxon>
    </lineage>
</organism>
<proteinExistence type="predicted"/>
<name>A0A080MFL2_9PROT</name>